<dbReference type="InterPro" id="IPR008894">
    <property type="entry name" value="QdtA_cupin_dom"/>
</dbReference>
<dbReference type="Gene3D" id="2.60.120.10">
    <property type="entry name" value="Jelly Rolls"/>
    <property type="match status" value="1"/>
</dbReference>
<evidence type="ECO:0000313" key="3">
    <source>
        <dbReference type="Proteomes" id="UP001348397"/>
    </source>
</evidence>
<dbReference type="InterPro" id="IPR014710">
    <property type="entry name" value="RmlC-like_jellyroll"/>
</dbReference>
<evidence type="ECO:0000313" key="2">
    <source>
        <dbReference type="EMBL" id="MEC3877606.1"/>
    </source>
</evidence>
<comment type="caution">
    <text evidence="2">The sequence shown here is derived from an EMBL/GenBank/DDBJ whole genome shotgun (WGS) entry which is preliminary data.</text>
</comment>
<dbReference type="EMBL" id="JAYLAA010000059">
    <property type="protein sequence ID" value="MEC3877606.1"/>
    <property type="molecule type" value="Genomic_DNA"/>
</dbReference>
<sequence length="139" mass="16322">MEIPKIIYGGNHLDERGTLLFNNNFDASEVKRIYFIENKDVNFVRGWIGHKIEQRWFSAVAGTFIIKLVKIDNWIEPDKQTKIIEFELDNHLLNILHIPQGYATAIQAKEDGSRLLVMANYLLGEIDDQYRFDIDYFEN</sequence>
<keyword evidence="3" id="KW-1185">Reference proteome</keyword>
<accession>A0ABU6HX13</accession>
<name>A0ABU6HX13_9FLAO</name>
<protein>
    <submittedName>
        <fullName evidence="2">WxcM-like domain-containing protein</fullName>
    </submittedName>
</protein>
<proteinExistence type="predicted"/>
<dbReference type="Proteomes" id="UP001348397">
    <property type="component" value="Unassembled WGS sequence"/>
</dbReference>
<reference evidence="2 3" key="1">
    <citation type="submission" date="2024-01" db="EMBL/GenBank/DDBJ databases">
        <title>Chryseobacterium sp. T9W2-O.</title>
        <authorList>
            <person name="Maltman C."/>
        </authorList>
    </citation>
    <scope>NUCLEOTIDE SEQUENCE [LARGE SCALE GENOMIC DNA]</scope>
    <source>
        <strain evidence="2 3">T9W2-O</strain>
    </source>
</reference>
<dbReference type="Pfam" id="PF05523">
    <property type="entry name" value="FdtA"/>
    <property type="match status" value="1"/>
</dbReference>
<organism evidence="2 3">
    <name type="scientific">Chryseobacterium salviniae</name>
    <dbReference type="NCBI Taxonomy" id="3101750"/>
    <lineage>
        <taxon>Bacteria</taxon>
        <taxon>Pseudomonadati</taxon>
        <taxon>Bacteroidota</taxon>
        <taxon>Flavobacteriia</taxon>
        <taxon>Flavobacteriales</taxon>
        <taxon>Weeksellaceae</taxon>
        <taxon>Chryseobacterium group</taxon>
        <taxon>Chryseobacterium</taxon>
    </lineage>
</organism>
<gene>
    <name evidence="2" type="ORF">SOP96_17965</name>
</gene>
<evidence type="ECO:0000259" key="1">
    <source>
        <dbReference type="Pfam" id="PF05523"/>
    </source>
</evidence>
<dbReference type="InterPro" id="IPR011051">
    <property type="entry name" value="RmlC_Cupin_sf"/>
</dbReference>
<dbReference type="RefSeq" id="WP_326322271.1">
    <property type="nucleotide sequence ID" value="NZ_JAYLAA010000059.1"/>
</dbReference>
<feature type="domain" description="Sugar 3,4-ketoisomerase QdtA cupin" evidence="1">
    <location>
        <begin position="12"/>
        <end position="125"/>
    </location>
</feature>
<dbReference type="SUPFAM" id="SSF51182">
    <property type="entry name" value="RmlC-like cupins"/>
    <property type="match status" value="1"/>
</dbReference>